<comment type="caution">
    <text evidence="5">The sequence shown here is derived from an EMBL/GenBank/DDBJ whole genome shotgun (WGS) entry which is preliminary data.</text>
</comment>
<organism evidence="5 6">
    <name type="scientific">Chelatococcus asaccharovorans</name>
    <dbReference type="NCBI Taxonomy" id="28210"/>
    <lineage>
        <taxon>Bacteria</taxon>
        <taxon>Pseudomonadati</taxon>
        <taxon>Pseudomonadota</taxon>
        <taxon>Alphaproteobacteria</taxon>
        <taxon>Hyphomicrobiales</taxon>
        <taxon>Chelatococcaceae</taxon>
        <taxon>Chelatococcus</taxon>
    </lineage>
</organism>
<evidence type="ECO:0000256" key="2">
    <source>
        <dbReference type="ARBA" id="ARBA00022723"/>
    </source>
</evidence>
<dbReference type="PANTHER" id="PTHR12629">
    <property type="entry name" value="DIPHOSPHOINOSITOL POLYPHOSPHATE PHOSPHOHYDROLASE"/>
    <property type="match status" value="1"/>
</dbReference>
<dbReference type="GO" id="GO:0016462">
    <property type="term" value="F:pyrophosphatase activity"/>
    <property type="evidence" value="ECO:0007669"/>
    <property type="project" value="InterPro"/>
</dbReference>
<dbReference type="EMBL" id="QJJK01000008">
    <property type="protein sequence ID" value="PXW56372.1"/>
    <property type="molecule type" value="Genomic_DNA"/>
</dbReference>
<keyword evidence="4" id="KW-0460">Magnesium</keyword>
<dbReference type="SUPFAM" id="SSF55811">
    <property type="entry name" value="Nudix"/>
    <property type="match status" value="1"/>
</dbReference>
<dbReference type="RefSeq" id="WP_210206487.1">
    <property type="nucleotide sequence ID" value="NZ_JAHBRY010000001.1"/>
</dbReference>
<name>A0A2V3UD33_9HYPH</name>
<keyword evidence="3" id="KW-0378">Hydrolase</keyword>
<dbReference type="InterPro" id="IPR047198">
    <property type="entry name" value="DDP-like_NUDIX"/>
</dbReference>
<dbReference type="CDD" id="cd04666">
    <property type="entry name" value="NUDIX_DIPP2_like_Nudt4"/>
    <property type="match status" value="1"/>
</dbReference>
<evidence type="ECO:0000313" key="5">
    <source>
        <dbReference type="EMBL" id="PXW56372.1"/>
    </source>
</evidence>
<dbReference type="InterPro" id="IPR015797">
    <property type="entry name" value="NUDIX_hydrolase-like_dom_sf"/>
</dbReference>
<protein>
    <recommendedName>
        <fullName evidence="7">NUDIX domain-containing protein</fullName>
    </recommendedName>
</protein>
<dbReference type="Proteomes" id="UP000248021">
    <property type="component" value="Unassembled WGS sequence"/>
</dbReference>
<sequence length="179" mass="20504">MKSTRRKAARNGAPLRQVAALPFRVTETGAVEVLVLTTRETRRFTVPKGWIDRRRKAWKSAAQEAQEEAGVAGRVKHKPIGTYTYWKRLADHFALVEVDVYPLKVEKFLKRWPERRERFRRWLPARDAALLIDEPQLHHLVEAFGKGTANALIAGGVQRPRLPNAVDRSFETEDAEPQS</sequence>
<dbReference type="GO" id="GO:0005737">
    <property type="term" value="C:cytoplasm"/>
    <property type="evidence" value="ECO:0007669"/>
    <property type="project" value="TreeGrafter"/>
</dbReference>
<gene>
    <name evidence="5" type="ORF">C7450_108122</name>
</gene>
<evidence type="ECO:0000313" key="6">
    <source>
        <dbReference type="Proteomes" id="UP000248021"/>
    </source>
</evidence>
<accession>A0A2V3UD33</accession>
<comment type="cofactor">
    <cofactor evidence="1">
        <name>Mg(2+)</name>
        <dbReference type="ChEBI" id="CHEBI:18420"/>
    </cofactor>
</comment>
<reference evidence="5 6" key="1">
    <citation type="submission" date="2018-05" db="EMBL/GenBank/DDBJ databases">
        <title>Genomic Encyclopedia of Type Strains, Phase IV (KMG-IV): sequencing the most valuable type-strain genomes for metagenomic binning, comparative biology and taxonomic classification.</title>
        <authorList>
            <person name="Goeker M."/>
        </authorList>
    </citation>
    <scope>NUCLEOTIDE SEQUENCE [LARGE SCALE GENOMIC DNA]</scope>
    <source>
        <strain evidence="5 6">DSM 6462</strain>
    </source>
</reference>
<evidence type="ECO:0000256" key="4">
    <source>
        <dbReference type="ARBA" id="ARBA00022842"/>
    </source>
</evidence>
<dbReference type="GO" id="GO:0046872">
    <property type="term" value="F:metal ion binding"/>
    <property type="evidence" value="ECO:0007669"/>
    <property type="project" value="UniProtKB-KW"/>
</dbReference>
<keyword evidence="2" id="KW-0479">Metal-binding</keyword>
<dbReference type="PANTHER" id="PTHR12629:SF0">
    <property type="entry name" value="DIPHOSPHOINOSITOL-POLYPHOSPHATE DIPHOSPHATASE"/>
    <property type="match status" value="1"/>
</dbReference>
<evidence type="ECO:0000256" key="3">
    <source>
        <dbReference type="ARBA" id="ARBA00022801"/>
    </source>
</evidence>
<keyword evidence="6" id="KW-1185">Reference proteome</keyword>
<proteinExistence type="predicted"/>
<evidence type="ECO:0008006" key="7">
    <source>
        <dbReference type="Google" id="ProtNLM"/>
    </source>
</evidence>
<evidence type="ECO:0000256" key="1">
    <source>
        <dbReference type="ARBA" id="ARBA00001946"/>
    </source>
</evidence>
<dbReference type="AlphaFoldDB" id="A0A2V3UD33"/>
<dbReference type="Gene3D" id="3.90.79.10">
    <property type="entry name" value="Nucleoside Triphosphate Pyrophosphohydrolase"/>
    <property type="match status" value="1"/>
</dbReference>